<comment type="caution">
    <text evidence="1">The sequence shown here is derived from an EMBL/GenBank/DDBJ whole genome shotgun (WGS) entry which is preliminary data.</text>
</comment>
<dbReference type="EMBL" id="CASHSV030000001">
    <property type="protein sequence ID" value="CAJ2630006.1"/>
    <property type="molecule type" value="Genomic_DNA"/>
</dbReference>
<accession>A0ACB0ICL7</accession>
<name>A0ACB0ICL7_TRIPR</name>
<proteinExistence type="predicted"/>
<gene>
    <name evidence="1" type="ORF">MILVUS5_LOCUS1876</name>
</gene>
<dbReference type="Proteomes" id="UP001177021">
    <property type="component" value="Unassembled WGS sequence"/>
</dbReference>
<evidence type="ECO:0000313" key="1">
    <source>
        <dbReference type="EMBL" id="CAJ2630006.1"/>
    </source>
</evidence>
<keyword evidence="2" id="KW-1185">Reference proteome</keyword>
<evidence type="ECO:0000313" key="2">
    <source>
        <dbReference type="Proteomes" id="UP001177021"/>
    </source>
</evidence>
<protein>
    <submittedName>
        <fullName evidence="1">Uncharacterized protein</fullName>
    </submittedName>
</protein>
<organism evidence="1 2">
    <name type="scientific">Trifolium pratense</name>
    <name type="common">Red clover</name>
    <dbReference type="NCBI Taxonomy" id="57577"/>
    <lineage>
        <taxon>Eukaryota</taxon>
        <taxon>Viridiplantae</taxon>
        <taxon>Streptophyta</taxon>
        <taxon>Embryophyta</taxon>
        <taxon>Tracheophyta</taxon>
        <taxon>Spermatophyta</taxon>
        <taxon>Magnoliopsida</taxon>
        <taxon>eudicotyledons</taxon>
        <taxon>Gunneridae</taxon>
        <taxon>Pentapetalae</taxon>
        <taxon>rosids</taxon>
        <taxon>fabids</taxon>
        <taxon>Fabales</taxon>
        <taxon>Fabaceae</taxon>
        <taxon>Papilionoideae</taxon>
        <taxon>50 kb inversion clade</taxon>
        <taxon>NPAAA clade</taxon>
        <taxon>Hologalegina</taxon>
        <taxon>IRL clade</taxon>
        <taxon>Trifolieae</taxon>
        <taxon>Trifolium</taxon>
    </lineage>
</organism>
<sequence>MFSSDVPFQPTVQAKTEKLGPIIFCDELVPVVLSVLTISKHMHYGFRNEADWPQLPVLPSYGRGRDVPAGRYSSLIFGTHLTDVIITGNNGTIDGQGSVWWEKFKKGEMKLTRPYMIELMYSDQIQISNLNLINSPYWFVHPIYSRFD</sequence>
<reference evidence="1" key="1">
    <citation type="submission" date="2023-10" db="EMBL/GenBank/DDBJ databases">
        <authorList>
            <person name="Rodriguez Cubillos JULIANA M."/>
            <person name="De Vega J."/>
        </authorList>
    </citation>
    <scope>NUCLEOTIDE SEQUENCE</scope>
</reference>